<dbReference type="Gramene" id="Solyc11g028167.1.1">
    <property type="protein sequence ID" value="Solyc11g028167.1.1"/>
    <property type="gene ID" value="Solyc11g028167.1"/>
</dbReference>
<dbReference type="EnsemblPlants" id="Solyc11g028167.1.1">
    <property type="protein sequence ID" value="Solyc11g028167.1.1"/>
    <property type="gene ID" value="Solyc11g028167.1"/>
</dbReference>
<evidence type="ECO:0000313" key="1">
    <source>
        <dbReference type="EnsemblPlants" id="Solyc11g028167.1.1"/>
    </source>
</evidence>
<dbReference type="Proteomes" id="UP000004994">
    <property type="component" value="Chromosome 11"/>
</dbReference>
<reference evidence="1" key="1">
    <citation type="journal article" date="2012" name="Nature">
        <title>The tomato genome sequence provides insights into fleshy fruit evolution.</title>
        <authorList>
            <consortium name="Tomato Genome Consortium"/>
        </authorList>
    </citation>
    <scope>NUCLEOTIDE SEQUENCE [LARGE SCALE GENOMIC DNA]</scope>
    <source>
        <strain evidence="1">cv. Heinz 1706</strain>
    </source>
</reference>
<sequence>MHLQTYRLQSILNSGPVFEQSSSFLSPRAVHRLIYLSPSCLLNLQKVFVQVNLHVGLKFEVHFVVFFTAKSYIQNNPGTIFFFLISKRSASFDLLVFFVTIKFLEGLLSSQLECRDGYDEYSHNVNLKRLDDEQCIVDLLECFLTTNFPEGLRASQLACRVVLFFQNSGDWWLFRNETLASSKDPEALVYSSDFIQRQLRLVL</sequence>
<reference evidence="1" key="2">
    <citation type="submission" date="2019-01" db="UniProtKB">
        <authorList>
            <consortium name="EnsemblPlants"/>
        </authorList>
    </citation>
    <scope>IDENTIFICATION</scope>
    <source>
        <strain evidence="1">cv. Heinz 1706</strain>
    </source>
</reference>
<name>A0A3Q7JL65_SOLLC</name>
<keyword evidence="2" id="KW-1185">Reference proteome</keyword>
<evidence type="ECO:0000313" key="2">
    <source>
        <dbReference type="Proteomes" id="UP000004994"/>
    </source>
</evidence>
<dbReference type="InParanoid" id="A0A3Q7JL65"/>
<protein>
    <submittedName>
        <fullName evidence="1">Uncharacterized protein</fullName>
    </submittedName>
</protein>
<accession>A0A3Q7JL65</accession>
<dbReference type="AlphaFoldDB" id="A0A3Q7JL65"/>
<proteinExistence type="predicted"/>
<organism evidence="1">
    <name type="scientific">Solanum lycopersicum</name>
    <name type="common">Tomato</name>
    <name type="synonym">Lycopersicon esculentum</name>
    <dbReference type="NCBI Taxonomy" id="4081"/>
    <lineage>
        <taxon>Eukaryota</taxon>
        <taxon>Viridiplantae</taxon>
        <taxon>Streptophyta</taxon>
        <taxon>Embryophyta</taxon>
        <taxon>Tracheophyta</taxon>
        <taxon>Spermatophyta</taxon>
        <taxon>Magnoliopsida</taxon>
        <taxon>eudicotyledons</taxon>
        <taxon>Gunneridae</taxon>
        <taxon>Pentapetalae</taxon>
        <taxon>asterids</taxon>
        <taxon>lamiids</taxon>
        <taxon>Solanales</taxon>
        <taxon>Solanaceae</taxon>
        <taxon>Solanoideae</taxon>
        <taxon>Solaneae</taxon>
        <taxon>Solanum</taxon>
        <taxon>Solanum subgen. Lycopersicon</taxon>
    </lineage>
</organism>